<dbReference type="AlphaFoldDB" id="A0A6A5HFN7"/>
<dbReference type="GeneID" id="78774165"/>
<organism evidence="2 3">
    <name type="scientific">Caenorhabditis remanei</name>
    <name type="common">Caenorhabditis vulgaris</name>
    <dbReference type="NCBI Taxonomy" id="31234"/>
    <lineage>
        <taxon>Eukaryota</taxon>
        <taxon>Metazoa</taxon>
        <taxon>Ecdysozoa</taxon>
        <taxon>Nematoda</taxon>
        <taxon>Chromadorea</taxon>
        <taxon>Rhabditida</taxon>
        <taxon>Rhabditina</taxon>
        <taxon>Rhabditomorpha</taxon>
        <taxon>Rhabditoidea</taxon>
        <taxon>Rhabditidae</taxon>
        <taxon>Peloderinae</taxon>
        <taxon>Caenorhabditis</taxon>
    </lineage>
</organism>
<dbReference type="GO" id="GO:0140326">
    <property type="term" value="F:ATPase-coupled intramembrane lipid transporter activity"/>
    <property type="evidence" value="ECO:0007669"/>
    <property type="project" value="TreeGrafter"/>
</dbReference>
<dbReference type="Pfam" id="PF13246">
    <property type="entry name" value="Cation_ATPase"/>
    <property type="match status" value="1"/>
</dbReference>
<dbReference type="GO" id="GO:0005886">
    <property type="term" value="C:plasma membrane"/>
    <property type="evidence" value="ECO:0007669"/>
    <property type="project" value="TreeGrafter"/>
</dbReference>
<accession>A0A6A5HFN7</accession>
<proteinExistence type="predicted"/>
<evidence type="ECO:0000313" key="2">
    <source>
        <dbReference type="EMBL" id="KAF1766245.1"/>
    </source>
</evidence>
<evidence type="ECO:0000256" key="1">
    <source>
        <dbReference type="SAM" id="MobiDB-lite"/>
    </source>
</evidence>
<sequence length="231" mass="25548">MFLTSCPKAKASQETARRTASFGSRTPHGGSTPSLFMLVVLIPYPIRRADELITLMWLGLPSTIKLDDRLTVIVEEDTPTESPIPDISPSLRDSPETATPTSPIYRPLSSLSSFSRKLSTVVRRSILRPISDIIPVRKRLISFKQQALNPYEAESPDELALIEGAALYNYVLLERAATSITISTPEKAEKRYELLLALPFDATRKRMSVIVNSPKGPLMYCKGADSAVLSR</sequence>
<evidence type="ECO:0000313" key="3">
    <source>
        <dbReference type="Proteomes" id="UP000483820"/>
    </source>
</evidence>
<dbReference type="SUPFAM" id="SSF81660">
    <property type="entry name" value="Metal cation-transporting ATPase, ATP-binding domain N"/>
    <property type="match status" value="1"/>
</dbReference>
<comment type="caution">
    <text evidence="2">The sequence shown here is derived from an EMBL/GenBank/DDBJ whole genome shotgun (WGS) entry which is preliminary data.</text>
</comment>
<dbReference type="Gene3D" id="3.40.1110.10">
    <property type="entry name" value="Calcium-transporting ATPase, cytoplasmic domain N"/>
    <property type="match status" value="1"/>
</dbReference>
<dbReference type="GO" id="GO:0000166">
    <property type="term" value="F:nucleotide binding"/>
    <property type="evidence" value="ECO:0007669"/>
    <property type="project" value="InterPro"/>
</dbReference>
<reference evidence="2 3" key="1">
    <citation type="submission" date="2019-12" db="EMBL/GenBank/DDBJ databases">
        <title>Chromosome-level assembly of the Caenorhabditis remanei genome.</title>
        <authorList>
            <person name="Teterina A.A."/>
            <person name="Willis J.H."/>
            <person name="Phillips P.C."/>
        </authorList>
    </citation>
    <scope>NUCLEOTIDE SEQUENCE [LARGE SCALE GENOMIC DNA]</scope>
    <source>
        <strain evidence="2 3">PX506</strain>
        <tissue evidence="2">Whole organism</tissue>
    </source>
</reference>
<dbReference type="KEGG" id="crq:GCK72_006201"/>
<dbReference type="PANTHER" id="PTHR24092:SF215">
    <property type="entry name" value="PHOSPHOLIPID-TRANSPORTING ATPASE"/>
    <property type="match status" value="1"/>
</dbReference>
<dbReference type="RefSeq" id="XP_053589717.1">
    <property type="nucleotide sequence ID" value="XM_053725523.1"/>
</dbReference>
<dbReference type="Proteomes" id="UP000483820">
    <property type="component" value="Chromosome II"/>
</dbReference>
<protein>
    <submittedName>
        <fullName evidence="2">Uncharacterized protein</fullName>
    </submittedName>
</protein>
<dbReference type="CTD" id="78774165"/>
<dbReference type="InterPro" id="IPR023299">
    <property type="entry name" value="ATPase_P-typ_cyto_dom_N"/>
</dbReference>
<feature type="region of interest" description="Disordered" evidence="1">
    <location>
        <begin position="1"/>
        <end position="27"/>
    </location>
</feature>
<name>A0A6A5HFN7_CAERE</name>
<dbReference type="PANTHER" id="PTHR24092">
    <property type="entry name" value="PROBABLE PHOSPHOLIPID-TRANSPORTING ATPASE"/>
    <property type="match status" value="1"/>
</dbReference>
<feature type="region of interest" description="Disordered" evidence="1">
    <location>
        <begin position="77"/>
        <end position="102"/>
    </location>
</feature>
<dbReference type="EMBL" id="WUAV01000002">
    <property type="protein sequence ID" value="KAF1766245.1"/>
    <property type="molecule type" value="Genomic_DNA"/>
</dbReference>
<dbReference type="GO" id="GO:0045332">
    <property type="term" value="P:phospholipid translocation"/>
    <property type="evidence" value="ECO:0007669"/>
    <property type="project" value="TreeGrafter"/>
</dbReference>
<gene>
    <name evidence="2" type="ORF">GCK72_006201</name>
</gene>